<keyword evidence="1" id="KW-1133">Transmembrane helix</keyword>
<feature type="transmembrane region" description="Helical" evidence="1">
    <location>
        <begin position="180"/>
        <end position="199"/>
    </location>
</feature>
<keyword evidence="3" id="KW-1185">Reference proteome</keyword>
<feature type="transmembrane region" description="Helical" evidence="1">
    <location>
        <begin position="143"/>
        <end position="168"/>
    </location>
</feature>
<evidence type="ECO:0000313" key="3">
    <source>
        <dbReference type="Proteomes" id="UP001444661"/>
    </source>
</evidence>
<gene>
    <name evidence="2" type="ORF">PG993_005363</name>
</gene>
<dbReference type="Gene3D" id="1.20.120.1630">
    <property type="match status" value="1"/>
</dbReference>
<comment type="caution">
    <text evidence="2">The sequence shown here is derived from an EMBL/GenBank/DDBJ whole genome shotgun (WGS) entry which is preliminary data.</text>
</comment>
<reference evidence="2 3" key="1">
    <citation type="submission" date="2023-01" db="EMBL/GenBank/DDBJ databases">
        <title>Analysis of 21 Apiospora genomes using comparative genomics revels a genus with tremendous synthesis potential of carbohydrate active enzymes and secondary metabolites.</title>
        <authorList>
            <person name="Sorensen T."/>
        </authorList>
    </citation>
    <scope>NUCLEOTIDE SEQUENCE [LARGE SCALE GENOMIC DNA]</scope>
    <source>
        <strain evidence="2 3">CBS 33761</strain>
    </source>
</reference>
<dbReference type="Pfam" id="PF06966">
    <property type="entry name" value="DUF1295"/>
    <property type="match status" value="2"/>
</dbReference>
<evidence type="ECO:0000256" key="1">
    <source>
        <dbReference type="SAM" id="Phobius"/>
    </source>
</evidence>
<dbReference type="EMBL" id="JAQQWK010000003">
    <property type="protein sequence ID" value="KAK8045339.1"/>
    <property type="molecule type" value="Genomic_DNA"/>
</dbReference>
<proteinExistence type="predicted"/>
<evidence type="ECO:0008006" key="4">
    <source>
        <dbReference type="Google" id="ProtNLM"/>
    </source>
</evidence>
<feature type="transmembrane region" description="Helical" evidence="1">
    <location>
        <begin position="20"/>
        <end position="40"/>
    </location>
</feature>
<evidence type="ECO:0000313" key="2">
    <source>
        <dbReference type="EMBL" id="KAK8045339.1"/>
    </source>
</evidence>
<organism evidence="2 3">
    <name type="scientific">Apiospora rasikravindrae</name>
    <dbReference type="NCBI Taxonomy" id="990691"/>
    <lineage>
        <taxon>Eukaryota</taxon>
        <taxon>Fungi</taxon>
        <taxon>Dikarya</taxon>
        <taxon>Ascomycota</taxon>
        <taxon>Pezizomycotina</taxon>
        <taxon>Sordariomycetes</taxon>
        <taxon>Xylariomycetidae</taxon>
        <taxon>Amphisphaeriales</taxon>
        <taxon>Apiosporaceae</taxon>
        <taxon>Apiospora</taxon>
    </lineage>
</organism>
<feature type="transmembrane region" description="Helical" evidence="1">
    <location>
        <begin position="270"/>
        <end position="288"/>
    </location>
</feature>
<sequence length="324" mass="35424">MGLLQTFLHITNFRSPFLRTLAPSAAAAFAIQTAFAVPSIAAQSERFYDASGALTFLSVTLLSLYLPSLRAKSAGAAVKLPSLLSPFLKSAGASAGSLNWRQVALSGAVAFWSIRLGSFLFDRVMKEGKDSRFDEIKKSPSRFAVAWFGQATWVTLCLMPVIAINAIPPVVFASMSTVKLTDAIGMALYIGGLAFEVIADRQKSQWMHEKRTKQHDEQFMTRGLWSKSQYPNYFGECTLWTGIATAAAGVLITSPAQVGLGLPGGVGGRILALLLSYVSPAFVSFLLLKVTGVPLSEKKYDKRYGDRKDYQDWKKNTPKFIPRF</sequence>
<name>A0ABR1TFD0_9PEZI</name>
<accession>A0ABR1TFD0</accession>
<dbReference type="PANTHER" id="PTHR32251">
    <property type="entry name" value="3-OXO-5-ALPHA-STEROID 4-DEHYDROGENASE"/>
    <property type="match status" value="1"/>
</dbReference>
<dbReference type="InterPro" id="IPR010721">
    <property type="entry name" value="UstE-like"/>
</dbReference>
<keyword evidence="1" id="KW-0472">Membrane</keyword>
<protein>
    <recommendedName>
        <fullName evidence="4">Steroid 5-alpha reductase C-terminal domain-containing protein</fullName>
    </recommendedName>
</protein>
<dbReference type="PANTHER" id="PTHR32251:SF17">
    <property type="entry name" value="STEROID 5-ALPHA REDUCTASE C-TERMINAL DOMAIN-CONTAINING PROTEIN"/>
    <property type="match status" value="1"/>
</dbReference>
<keyword evidence="1" id="KW-0812">Transmembrane</keyword>
<feature type="transmembrane region" description="Helical" evidence="1">
    <location>
        <begin position="237"/>
        <end position="258"/>
    </location>
</feature>
<dbReference type="Proteomes" id="UP001444661">
    <property type="component" value="Unassembled WGS sequence"/>
</dbReference>
<feature type="transmembrane region" description="Helical" evidence="1">
    <location>
        <begin position="47"/>
        <end position="66"/>
    </location>
</feature>